<dbReference type="Proteomes" id="UP000663671">
    <property type="component" value="Chromosome 2"/>
</dbReference>
<name>A0A8A1M0Z2_AJECA</name>
<organism evidence="1 2">
    <name type="scientific">Ajellomyces capsulatus</name>
    <name type="common">Darling's disease fungus</name>
    <name type="synonym">Histoplasma capsulatum</name>
    <dbReference type="NCBI Taxonomy" id="5037"/>
    <lineage>
        <taxon>Eukaryota</taxon>
        <taxon>Fungi</taxon>
        <taxon>Dikarya</taxon>
        <taxon>Ascomycota</taxon>
        <taxon>Pezizomycotina</taxon>
        <taxon>Eurotiomycetes</taxon>
        <taxon>Eurotiomycetidae</taxon>
        <taxon>Onygenales</taxon>
        <taxon>Ajellomycetaceae</taxon>
        <taxon>Histoplasma</taxon>
    </lineage>
</organism>
<reference evidence="1" key="1">
    <citation type="submission" date="2021-01" db="EMBL/GenBank/DDBJ databases">
        <title>Chromosome-level genome assembly of a human fungal pathogen reveals clustering of transcriptionally co-regulated genes.</title>
        <authorList>
            <person name="Voorhies M."/>
            <person name="Cohen S."/>
            <person name="Shea T.P."/>
            <person name="Petrus S."/>
            <person name="Munoz J.F."/>
            <person name="Poplawski S."/>
            <person name="Goldman W.E."/>
            <person name="Michael T."/>
            <person name="Cuomo C.A."/>
            <person name="Sil A."/>
            <person name="Beyhan S."/>
        </authorList>
    </citation>
    <scope>NUCLEOTIDE SEQUENCE</scope>
    <source>
        <strain evidence="1">WU24</strain>
    </source>
</reference>
<accession>A0A8A1M0Z2</accession>
<dbReference type="VEuPathDB" id="FungiDB:I7I51_08668"/>
<evidence type="ECO:0000313" key="1">
    <source>
        <dbReference type="EMBL" id="QSS59235.1"/>
    </source>
</evidence>
<dbReference type="EMBL" id="CP069109">
    <property type="protein sequence ID" value="QSS59235.1"/>
    <property type="molecule type" value="Genomic_DNA"/>
</dbReference>
<evidence type="ECO:0000313" key="2">
    <source>
        <dbReference type="Proteomes" id="UP000663671"/>
    </source>
</evidence>
<proteinExistence type="predicted"/>
<dbReference type="AlphaFoldDB" id="A0A8A1M0Z2"/>
<gene>
    <name evidence="1" type="ORF">I7I51_08668</name>
</gene>
<protein>
    <submittedName>
        <fullName evidence="1">Uncharacterized protein</fullName>
    </submittedName>
</protein>
<sequence length="42" mass="4572">MDLAASDSSSSFTMRWIAYGTSQQVETDVRKFVGGAKEDGNQ</sequence>